<dbReference type="Proteomes" id="UP000887565">
    <property type="component" value="Unplaced"/>
</dbReference>
<organism evidence="1 2">
    <name type="scientific">Romanomermis culicivorax</name>
    <name type="common">Nematode worm</name>
    <dbReference type="NCBI Taxonomy" id="13658"/>
    <lineage>
        <taxon>Eukaryota</taxon>
        <taxon>Metazoa</taxon>
        <taxon>Ecdysozoa</taxon>
        <taxon>Nematoda</taxon>
        <taxon>Enoplea</taxon>
        <taxon>Dorylaimia</taxon>
        <taxon>Mermithida</taxon>
        <taxon>Mermithoidea</taxon>
        <taxon>Mermithidae</taxon>
        <taxon>Romanomermis</taxon>
    </lineage>
</organism>
<accession>A0A915I1X1</accession>
<protein>
    <submittedName>
        <fullName evidence="2">Secreted protein</fullName>
    </submittedName>
</protein>
<name>A0A915I1X1_ROMCU</name>
<sequence>MPLAALLARPCSAKEYAFVNDLLLRHAQTMTQEVRATFYEVPQRRQPQIAPHQLDELHPRTRTVLRQRTRNVYLQPVHITPDSIRRGIPYGNIR</sequence>
<keyword evidence="1" id="KW-1185">Reference proteome</keyword>
<evidence type="ECO:0000313" key="1">
    <source>
        <dbReference type="Proteomes" id="UP000887565"/>
    </source>
</evidence>
<evidence type="ECO:0000313" key="2">
    <source>
        <dbReference type="WBParaSite" id="nRc.2.0.1.t07820-RA"/>
    </source>
</evidence>
<dbReference type="AlphaFoldDB" id="A0A915I1X1"/>
<proteinExistence type="predicted"/>
<reference evidence="2" key="1">
    <citation type="submission" date="2022-11" db="UniProtKB">
        <authorList>
            <consortium name="WormBaseParasite"/>
        </authorList>
    </citation>
    <scope>IDENTIFICATION</scope>
</reference>
<dbReference type="WBParaSite" id="nRc.2.0.1.t07820-RA">
    <property type="protein sequence ID" value="nRc.2.0.1.t07820-RA"/>
    <property type="gene ID" value="nRc.2.0.1.g07820"/>
</dbReference>